<dbReference type="KEGG" id="rei:IE4771_CH03876"/>
<dbReference type="EMBL" id="CP006986">
    <property type="protein sequence ID" value="AIC28941.1"/>
    <property type="molecule type" value="Genomic_DNA"/>
</dbReference>
<dbReference type="NCBIfam" id="TIGR02283">
    <property type="entry name" value="MltB_2"/>
    <property type="match status" value="1"/>
</dbReference>
<evidence type="ECO:0000259" key="1">
    <source>
        <dbReference type="Pfam" id="PF01471"/>
    </source>
</evidence>
<dbReference type="Pfam" id="PF13406">
    <property type="entry name" value="SLT_2"/>
    <property type="match status" value="1"/>
</dbReference>
<dbReference type="InterPro" id="IPR036366">
    <property type="entry name" value="PGBDSf"/>
</dbReference>
<dbReference type="InterPro" id="IPR036365">
    <property type="entry name" value="PGBD-like_sf"/>
</dbReference>
<dbReference type="InterPro" id="IPR043426">
    <property type="entry name" value="MltB-like"/>
</dbReference>
<protein>
    <submittedName>
        <fullName evidence="3">Lytic murein transglycosylase protein</fullName>
    </submittedName>
</protein>
<sequence>MIQNHKNSLRGLALALVVAAQVGLVPDSAKADSRFQKWIADFYQTAAQSGISKATYQKAFSGVSEPDPTVLEKAAYQPEFTSKIWDYVDSRVNPYTVRIGREMAAKHARTLNAIEQRFGVDKSILLAIWSMESNYGAILDKDDRLHYVPRALATLAYADPSRAKFAKKQLVAALKILQNGDVPAREMTGSWAGAMGHTQFIPTSYLLYAVDADGNGHRDIWNSVPDALATSANLLMKNGWDTGKTWGYEVVVPAAAAKQAGKTHTLAQWAELGLKRPNGKAFREGATKAVLKMPAGPNGPGFLMTANFFTIKNYNASDSYALAVGLLADQIAGYGGMQQRWPRPDGALDITEKFELQTRLKTLGYYNGEVDGNFGSGSKAAISAVQERIGMQPDGEPSLPLLNALRR</sequence>
<dbReference type="RefSeq" id="WP_038691249.1">
    <property type="nucleotide sequence ID" value="NZ_CP006986.1"/>
</dbReference>
<dbReference type="HOGENOM" id="CLU_035402_0_2_5"/>
<dbReference type="SUPFAM" id="SSF53955">
    <property type="entry name" value="Lysozyme-like"/>
    <property type="match status" value="1"/>
</dbReference>
<dbReference type="OrthoDB" id="9808544at2"/>
<organism evidence="3 4">
    <name type="scientific">Rhizobium etli bv. mimosae str. IE4771</name>
    <dbReference type="NCBI Taxonomy" id="1432050"/>
    <lineage>
        <taxon>Bacteria</taxon>
        <taxon>Pseudomonadati</taxon>
        <taxon>Pseudomonadota</taxon>
        <taxon>Alphaproteobacteria</taxon>
        <taxon>Hyphomicrobiales</taxon>
        <taxon>Rhizobiaceae</taxon>
        <taxon>Rhizobium/Agrobacterium group</taxon>
        <taxon>Rhizobium</taxon>
    </lineage>
</organism>
<dbReference type="Gene3D" id="1.10.101.10">
    <property type="entry name" value="PGBD-like superfamily/PGBD"/>
    <property type="match status" value="1"/>
</dbReference>
<evidence type="ECO:0000259" key="2">
    <source>
        <dbReference type="Pfam" id="PF13406"/>
    </source>
</evidence>
<dbReference type="SUPFAM" id="SSF47090">
    <property type="entry name" value="PGBD-like"/>
    <property type="match status" value="1"/>
</dbReference>
<gene>
    <name evidence="3" type="ORF">IE4771_CH03876</name>
</gene>
<dbReference type="GO" id="GO:0008933">
    <property type="term" value="F:peptidoglycan lytic transglycosylase activity"/>
    <property type="evidence" value="ECO:0007669"/>
    <property type="project" value="TreeGrafter"/>
</dbReference>
<feature type="domain" description="Transglycosylase SLT" evidence="2">
    <location>
        <begin position="35"/>
        <end position="329"/>
    </location>
</feature>
<dbReference type="CDD" id="cd13399">
    <property type="entry name" value="Slt35-like"/>
    <property type="match status" value="1"/>
</dbReference>
<dbReference type="AlphaFoldDB" id="A0A060IB71"/>
<proteinExistence type="predicted"/>
<dbReference type="InterPro" id="IPR011970">
    <property type="entry name" value="MltB_2"/>
</dbReference>
<dbReference type="PANTHER" id="PTHR30163:SF8">
    <property type="entry name" value="LYTIC MUREIN TRANSGLYCOSYLASE"/>
    <property type="match status" value="1"/>
</dbReference>
<evidence type="ECO:0000313" key="4">
    <source>
        <dbReference type="Proteomes" id="UP000027180"/>
    </source>
</evidence>
<dbReference type="InterPro" id="IPR002477">
    <property type="entry name" value="Peptidoglycan-bd-like"/>
</dbReference>
<dbReference type="InterPro" id="IPR023346">
    <property type="entry name" value="Lysozyme-like_dom_sf"/>
</dbReference>
<dbReference type="InterPro" id="IPR031304">
    <property type="entry name" value="SLT_2"/>
</dbReference>
<name>A0A060IB71_RHIET</name>
<feature type="domain" description="Peptidoglycan binding-like" evidence="1">
    <location>
        <begin position="355"/>
        <end position="405"/>
    </location>
</feature>
<dbReference type="Pfam" id="PF01471">
    <property type="entry name" value="PG_binding_1"/>
    <property type="match status" value="1"/>
</dbReference>
<dbReference type="PANTHER" id="PTHR30163">
    <property type="entry name" value="MEMBRANE-BOUND LYTIC MUREIN TRANSGLYCOSYLASE B"/>
    <property type="match status" value="1"/>
</dbReference>
<reference evidence="3 4" key="1">
    <citation type="submission" date="2013-12" db="EMBL/GenBank/DDBJ databases">
        <title>Complete genome sequence of Rhizobium etli bv. mimosae IE4771.</title>
        <authorList>
            <person name="Bustos P."/>
            <person name="Santamaria R.I."/>
            <person name="Lozano L."/>
            <person name="Ormeno-Orrillo E."/>
            <person name="Rogel M.A."/>
            <person name="Romero D."/>
            <person name="Cevallos M.A."/>
            <person name="Martinez-Romero E."/>
            <person name="Gonzalez V."/>
        </authorList>
    </citation>
    <scope>NUCLEOTIDE SEQUENCE [LARGE SCALE GENOMIC DNA]</scope>
    <source>
        <strain evidence="3 4">IE4771</strain>
    </source>
</reference>
<dbReference type="Proteomes" id="UP000027180">
    <property type="component" value="Chromosome"/>
</dbReference>
<accession>A0A060IB71</accession>
<dbReference type="Gene3D" id="1.10.530.10">
    <property type="match status" value="1"/>
</dbReference>
<evidence type="ECO:0000313" key="3">
    <source>
        <dbReference type="EMBL" id="AIC28941.1"/>
    </source>
</evidence>
<dbReference type="GO" id="GO:0009253">
    <property type="term" value="P:peptidoglycan catabolic process"/>
    <property type="evidence" value="ECO:0007669"/>
    <property type="project" value="TreeGrafter"/>
</dbReference>
<dbReference type="Gene3D" id="1.10.8.350">
    <property type="entry name" value="Bacterial muramidase"/>
    <property type="match status" value="1"/>
</dbReference>